<evidence type="ECO:0000313" key="1">
    <source>
        <dbReference type="EMBL" id="KAF2627195.1"/>
    </source>
</evidence>
<accession>A0ACB6RYY9</accession>
<dbReference type="Proteomes" id="UP000799754">
    <property type="component" value="Unassembled WGS sequence"/>
</dbReference>
<reference evidence="1" key="1">
    <citation type="journal article" date="2020" name="Stud. Mycol.">
        <title>101 Dothideomycetes genomes: a test case for predicting lifestyles and emergence of pathogens.</title>
        <authorList>
            <person name="Haridas S."/>
            <person name="Albert R."/>
            <person name="Binder M."/>
            <person name="Bloem J."/>
            <person name="Labutti K."/>
            <person name="Salamov A."/>
            <person name="Andreopoulos B."/>
            <person name="Baker S."/>
            <person name="Barry K."/>
            <person name="Bills G."/>
            <person name="Bluhm B."/>
            <person name="Cannon C."/>
            <person name="Castanera R."/>
            <person name="Culley D."/>
            <person name="Daum C."/>
            <person name="Ezra D."/>
            <person name="Gonzalez J."/>
            <person name="Henrissat B."/>
            <person name="Kuo A."/>
            <person name="Liang C."/>
            <person name="Lipzen A."/>
            <person name="Lutzoni F."/>
            <person name="Magnuson J."/>
            <person name="Mondo S."/>
            <person name="Nolan M."/>
            <person name="Ohm R."/>
            <person name="Pangilinan J."/>
            <person name="Park H.-J."/>
            <person name="Ramirez L."/>
            <person name="Alfaro M."/>
            <person name="Sun H."/>
            <person name="Tritt A."/>
            <person name="Yoshinaga Y."/>
            <person name="Zwiers L.-H."/>
            <person name="Turgeon B."/>
            <person name="Goodwin S."/>
            <person name="Spatafora J."/>
            <person name="Crous P."/>
            <person name="Grigoriev I."/>
        </authorList>
    </citation>
    <scope>NUCLEOTIDE SEQUENCE</scope>
    <source>
        <strain evidence="1">CBS 525.71</strain>
    </source>
</reference>
<evidence type="ECO:0000313" key="2">
    <source>
        <dbReference type="Proteomes" id="UP000799754"/>
    </source>
</evidence>
<gene>
    <name evidence="1" type="ORF">BU25DRAFT_368965</name>
</gene>
<comment type="caution">
    <text evidence="1">The sequence shown here is derived from an EMBL/GenBank/DDBJ whole genome shotgun (WGS) entry which is preliminary data.</text>
</comment>
<name>A0ACB6RYY9_9PLEO</name>
<sequence length="445" mass="51036">MDPHDLPTQCGWPVNTTDPTTFDAADFAHSWMSLPDLPFETTTEPPDKTFAGFAGIQEQGDHCNGLDQPLAKRRKPKATTLRDIDWEPHKSRILELYSHQKLGLQTVQQIIWAEKGFHAELRQYETVIEKWKLGKYIKLREMASIVRKVQQRKLIDIDQGDLTFKVRGKRVETERIKRWMRAHGVPEDELYVPSPPAPTPSDVECQTTSERSTPVQSPASLASFFFDEDPQPSATSPWRLGIDSNDGDAEQPPMVDSRSYDYCMAGCALHERIQVIMNPHRKLDDGSAKTLTARGCIYQAILSVRMDDDGEVARLGDALNDTLCEVSNALFSFYQARYVLEPRLDQTLTELLCHGDVLKNLGDWLQKMQKAFRDIEQGFREGWDLQICFCDAVRRLRMVQWWSQEMEIKTLEKIESLRTVDQSRTIESLHAVDLPRTIEPMNWIA</sequence>
<proteinExistence type="predicted"/>
<dbReference type="EMBL" id="MU006718">
    <property type="protein sequence ID" value="KAF2627195.1"/>
    <property type="molecule type" value="Genomic_DNA"/>
</dbReference>
<organism evidence="1 2">
    <name type="scientific">Macroventuria anomochaeta</name>
    <dbReference type="NCBI Taxonomy" id="301207"/>
    <lineage>
        <taxon>Eukaryota</taxon>
        <taxon>Fungi</taxon>
        <taxon>Dikarya</taxon>
        <taxon>Ascomycota</taxon>
        <taxon>Pezizomycotina</taxon>
        <taxon>Dothideomycetes</taxon>
        <taxon>Pleosporomycetidae</taxon>
        <taxon>Pleosporales</taxon>
        <taxon>Pleosporineae</taxon>
        <taxon>Didymellaceae</taxon>
        <taxon>Macroventuria</taxon>
    </lineage>
</organism>
<protein>
    <submittedName>
        <fullName evidence="1">Uncharacterized protein</fullName>
    </submittedName>
</protein>
<keyword evidence="2" id="KW-1185">Reference proteome</keyword>